<dbReference type="SMR" id="D0MK72"/>
<dbReference type="InterPro" id="IPR004197">
    <property type="entry name" value="Cellulase_Ig-like"/>
</dbReference>
<evidence type="ECO:0000256" key="1">
    <source>
        <dbReference type="ARBA" id="ARBA00007072"/>
    </source>
</evidence>
<reference evidence="6 7" key="1">
    <citation type="journal article" date="2009" name="Stand. Genomic Sci.">
        <title>Complete genome sequence of Rhodothermus marinus type strain (R-10).</title>
        <authorList>
            <person name="Nolan M."/>
            <person name="Tindall B.J."/>
            <person name="Pomrenke H."/>
            <person name="Lapidus A."/>
            <person name="Copeland A."/>
            <person name="Glavina Del Rio T."/>
            <person name="Lucas S."/>
            <person name="Chen F."/>
            <person name="Tice H."/>
            <person name="Cheng J.F."/>
            <person name="Saunders E."/>
            <person name="Han C."/>
            <person name="Bruce D."/>
            <person name="Goodwin L."/>
            <person name="Chain P."/>
            <person name="Pitluck S."/>
            <person name="Ovchinikova G."/>
            <person name="Pati A."/>
            <person name="Ivanova N."/>
            <person name="Mavromatis K."/>
            <person name="Chen A."/>
            <person name="Palaniappan K."/>
            <person name="Land M."/>
            <person name="Hauser L."/>
            <person name="Chang Y.J."/>
            <person name="Jeffries C.D."/>
            <person name="Brettin T."/>
            <person name="Goker M."/>
            <person name="Bristow J."/>
            <person name="Eisen J.A."/>
            <person name="Markowitz V."/>
            <person name="Hugenholtz P."/>
            <person name="Kyrpides N.C."/>
            <person name="Klenk H.P."/>
            <person name="Detter J.C."/>
        </authorList>
    </citation>
    <scope>NUCLEOTIDE SEQUENCE [LARGE SCALE GENOMIC DNA]</scope>
    <source>
        <strain evidence="7">ATCC 43812 / DSM 4252 / R-10</strain>
    </source>
</reference>
<feature type="domain" description="Cellulase Ig-like" evidence="5">
    <location>
        <begin position="268"/>
        <end position="353"/>
    </location>
</feature>
<evidence type="ECO:0000256" key="3">
    <source>
        <dbReference type="ARBA" id="ARBA00023326"/>
    </source>
</evidence>
<dbReference type="GO" id="GO:0008810">
    <property type="term" value="F:cellulase activity"/>
    <property type="evidence" value="ECO:0007669"/>
    <property type="project" value="InterPro"/>
</dbReference>
<dbReference type="Gene3D" id="2.60.40.10">
    <property type="entry name" value="Immunoglobulins"/>
    <property type="match status" value="1"/>
</dbReference>
<evidence type="ECO:0000313" key="7">
    <source>
        <dbReference type="Proteomes" id="UP000002221"/>
    </source>
</evidence>
<dbReference type="InterPro" id="IPR014756">
    <property type="entry name" value="Ig_E-set"/>
</dbReference>
<dbReference type="AlphaFoldDB" id="D0MK72"/>
<dbReference type="SUPFAM" id="SSF81296">
    <property type="entry name" value="E set domains"/>
    <property type="match status" value="1"/>
</dbReference>
<evidence type="ECO:0000256" key="2">
    <source>
        <dbReference type="ARBA" id="ARBA00023277"/>
    </source>
</evidence>
<keyword evidence="2" id="KW-0119">Carbohydrate metabolism</keyword>
<dbReference type="CDD" id="cd02850">
    <property type="entry name" value="E_set_Cellulase_N"/>
    <property type="match status" value="1"/>
</dbReference>
<evidence type="ECO:0000259" key="5">
    <source>
        <dbReference type="Pfam" id="PF02927"/>
    </source>
</evidence>
<dbReference type="eggNOG" id="ENOG502Z891">
    <property type="taxonomic scope" value="Bacteria"/>
</dbReference>
<dbReference type="Gene3D" id="1.50.10.10">
    <property type="match status" value="1"/>
</dbReference>
<dbReference type="Pfam" id="PF00759">
    <property type="entry name" value="Glyco_hydro_9"/>
    <property type="match status" value="1"/>
</dbReference>
<dbReference type="InterPro" id="IPR001701">
    <property type="entry name" value="Glyco_hydro_9"/>
</dbReference>
<organism evidence="6 7">
    <name type="scientific">Rhodothermus marinus (strain ATCC 43812 / DSM 4252 / R-10)</name>
    <name type="common">Rhodothermus obamensis</name>
    <dbReference type="NCBI Taxonomy" id="518766"/>
    <lineage>
        <taxon>Bacteria</taxon>
        <taxon>Pseudomonadati</taxon>
        <taxon>Rhodothermota</taxon>
        <taxon>Rhodothermia</taxon>
        <taxon>Rhodothermales</taxon>
        <taxon>Rhodothermaceae</taxon>
        <taxon>Rhodothermus</taxon>
    </lineage>
</organism>
<name>D0MK72_RHOM4</name>
<dbReference type="KEGG" id="rmr:Rmar_0076"/>
<dbReference type="EMBL" id="CP001807">
    <property type="protein sequence ID" value="ACY46985.1"/>
    <property type="molecule type" value="Genomic_DNA"/>
</dbReference>
<evidence type="ECO:0000313" key="6">
    <source>
        <dbReference type="EMBL" id="ACY46985.1"/>
    </source>
</evidence>
<dbReference type="OrthoDB" id="5936802at2"/>
<sequence length="837" mass="94644">MRRYLLLLSWLLVRAGFGQSEGFVLNEREYFEREGVSVMVFQDFYPEGHQSGVTLVQHGERVAANGDVRLEATPGQWQPVPRLLRREVHPERNEIVAYLAYPDPDRDRKGFNPIFYPDLHLTYRVRVRGETDGVRIIVDLDEPLPEAWAGRVGFNLELFPGALFGKSWYMDDAAGIFPRQPNGPVRINDAGEVEAVPLATGRRLLVAPESDALRLEIESLRGELALYDGRVQHNNGWFVVRTAIPAGSTTNAVEWVVRPHVIPGWRYTPVLQVSQVGYHPRQPKVAVLELDARDDLQGTVYLLRLGEDGTTDTVLAGPPVPWNGRFLRYRYAHFDFSRVTRPGLYMLAFRGVRSHPFRIAPDVYRRHVWQPTLEFFLPVQMCHMRVEQQYRVWHGACHLDDARMAPPDTNHIDGYVQGPELRAPYAPGEHVPGLNVGGWHDAGDNDLRIESQADEVFILATMYELFEVLKTYDNTTIDQRRRLTQIHQPDGRPDVLQQIEHGVLSILGGYRALGRLYRGIIAPTLKQYVLIGDPANSTDNRIYDPSVPPETLSALRVDARDPRWVVTTADDRWVFTESNPAHEYKGIAALAAAGRALRSYNPELARACVEAAEALWQQERDTSRGFDERVVAAVELFRTTGRDLYRRTLLNDRDRIVARIGSVGWAVGTILPTLGDSAFTVAVQAAVARYMDEVHRLQQENPYDVPYRPRIWGAGWDIQRFGVRQYLLHRAFPDLVPPDYVFNALNFVLGVHPGRNTAAFASGVGARSVTVAYGFSRADWTYIPGGVVSGTALIRPDFPELKEFPYLWQQVEYVMGGGATHFMFLVLAADQLLNATR</sequence>
<protein>
    <submittedName>
        <fullName evidence="6">Glycoside hydrolase family 9</fullName>
    </submittedName>
</protein>
<dbReference type="InterPro" id="IPR013783">
    <property type="entry name" value="Ig-like_fold"/>
</dbReference>
<dbReference type="CAZy" id="GH9">
    <property type="family name" value="Glycoside Hydrolase Family 9"/>
</dbReference>
<dbReference type="GO" id="GO:0000272">
    <property type="term" value="P:polysaccharide catabolic process"/>
    <property type="evidence" value="ECO:0007669"/>
    <property type="project" value="UniProtKB-KW"/>
</dbReference>
<dbReference type="HOGENOM" id="CLU_340062_0_0_10"/>
<accession>D0MK72</accession>
<proteinExistence type="inferred from homology"/>
<dbReference type="Pfam" id="PF02927">
    <property type="entry name" value="CelD_N"/>
    <property type="match status" value="1"/>
</dbReference>
<gene>
    <name evidence="6" type="ordered locus">Rmar_0076</name>
</gene>
<dbReference type="Proteomes" id="UP000002221">
    <property type="component" value="Chromosome"/>
</dbReference>
<dbReference type="InterPro" id="IPR012341">
    <property type="entry name" value="6hp_glycosidase-like_sf"/>
</dbReference>
<keyword evidence="6" id="KW-0378">Hydrolase</keyword>
<dbReference type="RefSeq" id="WP_012842597.1">
    <property type="nucleotide sequence ID" value="NC_013501.1"/>
</dbReference>
<comment type="similarity">
    <text evidence="1">Belongs to the glycosyl hydrolase 9 (cellulase E) family.</text>
</comment>
<dbReference type="InterPro" id="IPR008928">
    <property type="entry name" value="6-hairpin_glycosidase_sf"/>
</dbReference>
<evidence type="ECO:0000259" key="4">
    <source>
        <dbReference type="Pfam" id="PF00759"/>
    </source>
</evidence>
<dbReference type="STRING" id="518766.Rmar_0076"/>
<keyword evidence="3" id="KW-0624">Polysaccharide degradation</keyword>
<feature type="domain" description="Glycoside hydrolase family 9" evidence="4">
    <location>
        <begin position="387"/>
        <end position="667"/>
    </location>
</feature>
<keyword evidence="7" id="KW-1185">Reference proteome</keyword>
<dbReference type="SUPFAM" id="SSF48208">
    <property type="entry name" value="Six-hairpin glycosidases"/>
    <property type="match status" value="1"/>
</dbReference>